<dbReference type="SUPFAM" id="SSF64307">
    <property type="entry name" value="SirA-like"/>
    <property type="match status" value="1"/>
</dbReference>
<evidence type="ECO:0000313" key="4">
    <source>
        <dbReference type="EMBL" id="MFC7339768.1"/>
    </source>
</evidence>
<evidence type="ECO:0000313" key="5">
    <source>
        <dbReference type="Proteomes" id="UP001596472"/>
    </source>
</evidence>
<dbReference type="Proteomes" id="UP001596472">
    <property type="component" value="Unassembled WGS sequence"/>
</dbReference>
<dbReference type="PANTHER" id="PTHR33279:SF6">
    <property type="entry name" value="SULFUR CARRIER PROTEIN YEDF-RELATED"/>
    <property type="match status" value="1"/>
</dbReference>
<accession>A0ABW2LBB8</accession>
<evidence type="ECO:0000256" key="2">
    <source>
        <dbReference type="SAM" id="MobiDB-lite"/>
    </source>
</evidence>
<proteinExistence type="inferred from homology"/>
<dbReference type="CDD" id="cd00291">
    <property type="entry name" value="SirA_YedF_YeeD"/>
    <property type="match status" value="1"/>
</dbReference>
<feature type="domain" description="UPF0033" evidence="3">
    <location>
        <begin position="9"/>
        <end position="33"/>
    </location>
</feature>
<gene>
    <name evidence="4" type="ORF">ACFQY0_21480</name>
</gene>
<dbReference type="PANTHER" id="PTHR33279">
    <property type="entry name" value="SULFUR CARRIER PROTEIN YEDF-RELATED"/>
    <property type="match status" value="1"/>
</dbReference>
<evidence type="ECO:0000259" key="3">
    <source>
        <dbReference type="PROSITE" id="PS01148"/>
    </source>
</evidence>
<evidence type="ECO:0000256" key="1">
    <source>
        <dbReference type="ARBA" id="ARBA00008984"/>
    </source>
</evidence>
<dbReference type="Pfam" id="PF01206">
    <property type="entry name" value="TusA"/>
    <property type="match status" value="1"/>
</dbReference>
<dbReference type="PROSITE" id="PS01148">
    <property type="entry name" value="UPF0033"/>
    <property type="match status" value="1"/>
</dbReference>
<name>A0ABW2LBB8_9BACT</name>
<dbReference type="InterPro" id="IPR001455">
    <property type="entry name" value="TusA-like"/>
</dbReference>
<protein>
    <submittedName>
        <fullName evidence="4">Sulfurtransferase TusA family protein</fullName>
    </submittedName>
</protein>
<dbReference type="RefSeq" id="WP_379717167.1">
    <property type="nucleotide sequence ID" value="NZ_JBHTBS010000112.1"/>
</dbReference>
<reference evidence="5" key="1">
    <citation type="journal article" date="2019" name="Int. J. Syst. Evol. Microbiol.">
        <title>The Global Catalogue of Microorganisms (GCM) 10K type strain sequencing project: providing services to taxonomists for standard genome sequencing and annotation.</title>
        <authorList>
            <consortium name="The Broad Institute Genomics Platform"/>
            <consortium name="The Broad Institute Genome Sequencing Center for Infectious Disease"/>
            <person name="Wu L."/>
            <person name="Ma J."/>
        </authorList>
    </citation>
    <scope>NUCLEOTIDE SEQUENCE [LARGE SCALE GENOMIC DNA]</scope>
    <source>
        <strain evidence="5">CGMCC 4.1467</strain>
    </source>
</reference>
<feature type="non-terminal residue" evidence="4">
    <location>
        <position position="111"/>
    </location>
</feature>
<comment type="caution">
    <text evidence="4">The sequence shown here is derived from an EMBL/GenBank/DDBJ whole genome shotgun (WGS) entry which is preliminary data.</text>
</comment>
<comment type="similarity">
    <text evidence="1">Belongs to the sulfur carrier protein TusA family.</text>
</comment>
<keyword evidence="5" id="KW-1185">Reference proteome</keyword>
<dbReference type="Gene3D" id="3.30.110.40">
    <property type="entry name" value="TusA-like domain"/>
    <property type="match status" value="1"/>
</dbReference>
<feature type="region of interest" description="Disordered" evidence="2">
    <location>
        <begin position="75"/>
        <end position="96"/>
    </location>
</feature>
<feature type="compositionally biased region" description="Basic and acidic residues" evidence="2">
    <location>
        <begin position="75"/>
        <end position="87"/>
    </location>
</feature>
<dbReference type="InterPro" id="IPR036868">
    <property type="entry name" value="TusA-like_sf"/>
</dbReference>
<sequence>MNIKTDQTLDAKGLACPMPIVKAKKAIKELASGQVIKIEATDKGSTADMKAWADKTGNQYLGTTEDHDVLSHYIRKSSDEDTQEKQHPNVVGNESIESLDENAVILDVRES</sequence>
<organism evidence="4 5">
    <name type="scientific">Haloferula chungangensis</name>
    <dbReference type="NCBI Taxonomy" id="1048331"/>
    <lineage>
        <taxon>Bacteria</taxon>
        <taxon>Pseudomonadati</taxon>
        <taxon>Verrucomicrobiota</taxon>
        <taxon>Verrucomicrobiia</taxon>
        <taxon>Verrucomicrobiales</taxon>
        <taxon>Verrucomicrobiaceae</taxon>
        <taxon>Haloferula</taxon>
    </lineage>
</organism>
<dbReference type="EMBL" id="JBHTBS010000112">
    <property type="protein sequence ID" value="MFC7339768.1"/>
    <property type="molecule type" value="Genomic_DNA"/>
</dbReference>